<dbReference type="CDD" id="cd02503">
    <property type="entry name" value="MobA"/>
    <property type="match status" value="1"/>
</dbReference>
<evidence type="ECO:0000256" key="8">
    <source>
        <dbReference type="HAMAP-Rule" id="MF_00316"/>
    </source>
</evidence>
<evidence type="ECO:0000256" key="1">
    <source>
        <dbReference type="ARBA" id="ARBA00022490"/>
    </source>
</evidence>
<dbReference type="SUPFAM" id="SSF53448">
    <property type="entry name" value="Nucleotide-diphospho-sugar transferases"/>
    <property type="match status" value="1"/>
</dbReference>
<feature type="domain" description="MobA-like NTP transferase" evidence="9">
    <location>
        <begin position="7"/>
        <end position="148"/>
    </location>
</feature>
<dbReference type="InterPro" id="IPR029044">
    <property type="entry name" value="Nucleotide-diphossugar_trans"/>
</dbReference>
<evidence type="ECO:0000313" key="10">
    <source>
        <dbReference type="EMBL" id="SDU08821.1"/>
    </source>
</evidence>
<dbReference type="Pfam" id="PF12804">
    <property type="entry name" value="NTP_transf_3"/>
    <property type="match status" value="1"/>
</dbReference>
<feature type="binding site" evidence="8">
    <location>
        <position position="23"/>
    </location>
    <ligand>
        <name>GTP</name>
        <dbReference type="ChEBI" id="CHEBI:37565"/>
    </ligand>
</feature>
<evidence type="ECO:0000256" key="3">
    <source>
        <dbReference type="ARBA" id="ARBA00022723"/>
    </source>
</evidence>
<dbReference type="GO" id="GO:0006777">
    <property type="term" value="P:Mo-molybdopterin cofactor biosynthetic process"/>
    <property type="evidence" value="ECO:0007669"/>
    <property type="project" value="UniProtKB-KW"/>
</dbReference>
<dbReference type="GO" id="GO:0005737">
    <property type="term" value="C:cytoplasm"/>
    <property type="evidence" value="ECO:0007669"/>
    <property type="project" value="UniProtKB-SubCell"/>
</dbReference>
<comment type="domain">
    <text evidence="8">The N-terminal domain determines nucleotide recognition and specific binding, while the C-terminal domain determines the specific binding to the target protein.</text>
</comment>
<comment type="caution">
    <text evidence="8">Lacks conserved residue(s) required for the propagation of feature annotation.</text>
</comment>
<feature type="binding site" evidence="8">
    <location>
        <position position="97"/>
    </location>
    <ligand>
        <name>GTP</name>
        <dbReference type="ChEBI" id="CHEBI:37565"/>
    </ligand>
</feature>
<keyword evidence="3 8" id="KW-0479">Metal-binding</keyword>
<gene>
    <name evidence="8" type="primary">mobA</name>
    <name evidence="10" type="ORF">SAMN04487931_104252</name>
</gene>
<dbReference type="AlphaFoldDB" id="A0A1H2FN96"/>
<evidence type="ECO:0000256" key="4">
    <source>
        <dbReference type="ARBA" id="ARBA00022741"/>
    </source>
</evidence>
<comment type="catalytic activity">
    <reaction evidence="8">
        <text>Mo-molybdopterin + GTP + H(+) = Mo-molybdopterin guanine dinucleotide + diphosphate</text>
        <dbReference type="Rhea" id="RHEA:34243"/>
        <dbReference type="ChEBI" id="CHEBI:15378"/>
        <dbReference type="ChEBI" id="CHEBI:33019"/>
        <dbReference type="ChEBI" id="CHEBI:37565"/>
        <dbReference type="ChEBI" id="CHEBI:71302"/>
        <dbReference type="ChEBI" id="CHEBI:71310"/>
        <dbReference type="EC" id="2.7.7.77"/>
    </reaction>
</comment>
<dbReference type="Proteomes" id="UP000199608">
    <property type="component" value="Unassembled WGS sequence"/>
</dbReference>
<name>A0A1H2FN96_9BACT</name>
<comment type="similarity">
    <text evidence="8">Belongs to the MobA family.</text>
</comment>
<keyword evidence="4 8" id="KW-0547">Nucleotide-binding</keyword>
<dbReference type="Gene3D" id="3.90.550.10">
    <property type="entry name" value="Spore Coat Polysaccharide Biosynthesis Protein SpsA, Chain A"/>
    <property type="match status" value="1"/>
</dbReference>
<proteinExistence type="inferred from homology"/>
<protein>
    <recommendedName>
        <fullName evidence="8">Probable molybdenum cofactor guanylyltransferase</fullName>
        <shortName evidence="8">MoCo guanylyltransferase</shortName>
        <ecNumber evidence="8">2.7.7.77</ecNumber>
    </recommendedName>
    <alternativeName>
        <fullName evidence="8">GTP:molybdopterin guanylyltransferase</fullName>
    </alternativeName>
    <alternativeName>
        <fullName evidence="8">Mo-MPT guanylyltransferase</fullName>
    </alternativeName>
    <alternativeName>
        <fullName evidence="8">Molybdopterin guanylyltransferase</fullName>
    </alternativeName>
    <alternativeName>
        <fullName evidence="8">Molybdopterin-guanine dinucleotide synthase</fullName>
        <shortName evidence="8">MGD synthase</shortName>
    </alternativeName>
</protein>
<evidence type="ECO:0000259" key="9">
    <source>
        <dbReference type="Pfam" id="PF12804"/>
    </source>
</evidence>
<organism evidence="10 11">
    <name type="scientific">Desulfobacula phenolica</name>
    <dbReference type="NCBI Taxonomy" id="90732"/>
    <lineage>
        <taxon>Bacteria</taxon>
        <taxon>Pseudomonadati</taxon>
        <taxon>Thermodesulfobacteriota</taxon>
        <taxon>Desulfobacteria</taxon>
        <taxon>Desulfobacterales</taxon>
        <taxon>Desulfobacteraceae</taxon>
        <taxon>Desulfobacula</taxon>
    </lineage>
</organism>
<keyword evidence="5 8" id="KW-0460">Magnesium</keyword>
<dbReference type="GO" id="GO:0061603">
    <property type="term" value="F:molybdenum cofactor guanylyltransferase activity"/>
    <property type="evidence" value="ECO:0007669"/>
    <property type="project" value="UniProtKB-EC"/>
</dbReference>
<feature type="binding site" evidence="8">
    <location>
        <position position="68"/>
    </location>
    <ligand>
        <name>GTP</name>
        <dbReference type="ChEBI" id="CHEBI:37565"/>
    </ligand>
</feature>
<evidence type="ECO:0000256" key="7">
    <source>
        <dbReference type="ARBA" id="ARBA00023150"/>
    </source>
</evidence>
<dbReference type="InterPro" id="IPR025877">
    <property type="entry name" value="MobA-like_NTP_Trfase"/>
</dbReference>
<keyword evidence="7 8" id="KW-0501">Molybdenum cofactor biosynthesis</keyword>
<dbReference type="GO" id="GO:0046872">
    <property type="term" value="F:metal ion binding"/>
    <property type="evidence" value="ECO:0007669"/>
    <property type="project" value="UniProtKB-KW"/>
</dbReference>
<evidence type="ECO:0000313" key="11">
    <source>
        <dbReference type="Proteomes" id="UP000199608"/>
    </source>
</evidence>
<keyword evidence="11" id="KW-1185">Reference proteome</keyword>
<sequence length="208" mass="23377">MKFDCTGVILAGGKNSRLPGKKKTFRKIGDSMILENIYGMFSDLFQEIIIVVNEPEEFAGWDMTVVTDIIPSQCALAGLHAGLFYASCPYAYVTACDTPFVKQSVIEHIVGQIEPGYEVILPRTDDGLETLSAVYSKECIPLIENNLAKNIFMIKNFFRKKKVKEIPVEQLKALDPEMRFIFNVNTPDDLAAAKVIAHKNRAKKRRKT</sequence>
<dbReference type="PANTHER" id="PTHR19136:SF81">
    <property type="entry name" value="MOLYBDENUM COFACTOR GUANYLYLTRANSFERASE"/>
    <property type="match status" value="1"/>
</dbReference>
<evidence type="ECO:0000256" key="6">
    <source>
        <dbReference type="ARBA" id="ARBA00023134"/>
    </source>
</evidence>
<keyword evidence="1 8" id="KW-0963">Cytoplasm</keyword>
<dbReference type="InterPro" id="IPR013482">
    <property type="entry name" value="Molybde_CF_guanTrfase"/>
</dbReference>
<dbReference type="PANTHER" id="PTHR19136">
    <property type="entry name" value="MOLYBDENUM COFACTOR GUANYLYLTRANSFERASE"/>
    <property type="match status" value="1"/>
</dbReference>
<keyword evidence="2 8" id="KW-0808">Transferase</keyword>
<reference evidence="11" key="1">
    <citation type="submission" date="2016-10" db="EMBL/GenBank/DDBJ databases">
        <authorList>
            <person name="Varghese N."/>
            <person name="Submissions S."/>
        </authorList>
    </citation>
    <scope>NUCLEOTIDE SEQUENCE [LARGE SCALE GENOMIC DNA]</scope>
    <source>
        <strain evidence="11">DSM 3384</strain>
    </source>
</reference>
<evidence type="ECO:0000256" key="5">
    <source>
        <dbReference type="ARBA" id="ARBA00022842"/>
    </source>
</evidence>
<dbReference type="EMBL" id="FNLL01000004">
    <property type="protein sequence ID" value="SDU08821.1"/>
    <property type="molecule type" value="Genomic_DNA"/>
</dbReference>
<comment type="function">
    <text evidence="8">Transfers a GMP moiety from GTP to Mo-molybdopterin (Mo-MPT) cofactor (Moco or molybdenum cofactor) to form Mo-molybdopterin guanine dinucleotide (Mo-MGD) cofactor.</text>
</comment>
<feature type="binding site" evidence="8">
    <location>
        <position position="97"/>
    </location>
    <ligand>
        <name>Mg(2+)</name>
        <dbReference type="ChEBI" id="CHEBI:18420"/>
    </ligand>
</feature>
<accession>A0A1H2FN96</accession>
<comment type="subcellular location">
    <subcellularLocation>
        <location evidence="8">Cytoplasm</location>
    </subcellularLocation>
</comment>
<dbReference type="RefSeq" id="WP_092232697.1">
    <property type="nucleotide sequence ID" value="NZ_FNLL01000004.1"/>
</dbReference>
<dbReference type="EC" id="2.7.7.77" evidence="8"/>
<evidence type="ECO:0000256" key="2">
    <source>
        <dbReference type="ARBA" id="ARBA00022679"/>
    </source>
</evidence>
<keyword evidence="6 8" id="KW-0342">GTP-binding</keyword>
<dbReference type="GO" id="GO:0005525">
    <property type="term" value="F:GTP binding"/>
    <property type="evidence" value="ECO:0007669"/>
    <property type="project" value="UniProtKB-UniRule"/>
</dbReference>
<comment type="cofactor">
    <cofactor evidence="8">
        <name>Mg(2+)</name>
        <dbReference type="ChEBI" id="CHEBI:18420"/>
    </cofactor>
</comment>
<feature type="binding site" evidence="8">
    <location>
        <begin position="10"/>
        <end position="12"/>
    </location>
    <ligand>
        <name>GTP</name>
        <dbReference type="ChEBI" id="CHEBI:37565"/>
    </ligand>
</feature>
<dbReference type="HAMAP" id="MF_00316">
    <property type="entry name" value="MobA"/>
    <property type="match status" value="1"/>
</dbReference>